<feature type="transmembrane region" description="Helical" evidence="2">
    <location>
        <begin position="197"/>
        <end position="214"/>
    </location>
</feature>
<evidence type="ECO:0000313" key="4">
    <source>
        <dbReference type="Proteomes" id="UP001500945"/>
    </source>
</evidence>
<keyword evidence="2" id="KW-0812">Transmembrane</keyword>
<feature type="compositionally biased region" description="Low complexity" evidence="1">
    <location>
        <begin position="1"/>
        <end position="14"/>
    </location>
</feature>
<reference evidence="4" key="1">
    <citation type="journal article" date="2019" name="Int. J. Syst. Evol. Microbiol.">
        <title>The Global Catalogue of Microorganisms (GCM) 10K type strain sequencing project: providing services to taxonomists for standard genome sequencing and annotation.</title>
        <authorList>
            <consortium name="The Broad Institute Genomics Platform"/>
            <consortium name="The Broad Institute Genome Sequencing Center for Infectious Disease"/>
            <person name="Wu L."/>
            <person name="Ma J."/>
        </authorList>
    </citation>
    <scope>NUCLEOTIDE SEQUENCE [LARGE SCALE GENOMIC DNA]</scope>
    <source>
        <strain evidence="4">JCM 17809</strain>
    </source>
</reference>
<evidence type="ECO:0000256" key="1">
    <source>
        <dbReference type="SAM" id="MobiDB-lite"/>
    </source>
</evidence>
<feature type="region of interest" description="Disordered" evidence="1">
    <location>
        <begin position="1"/>
        <end position="41"/>
    </location>
</feature>
<feature type="transmembrane region" description="Helical" evidence="2">
    <location>
        <begin position="120"/>
        <end position="140"/>
    </location>
</feature>
<feature type="transmembrane region" description="Helical" evidence="2">
    <location>
        <begin position="220"/>
        <end position="241"/>
    </location>
</feature>
<evidence type="ECO:0000313" key="3">
    <source>
        <dbReference type="EMBL" id="GAA4409627.1"/>
    </source>
</evidence>
<proteinExistence type="predicted"/>
<feature type="transmembrane region" description="Helical" evidence="2">
    <location>
        <begin position="46"/>
        <end position="67"/>
    </location>
</feature>
<dbReference type="RefSeq" id="WP_345207167.1">
    <property type="nucleotide sequence ID" value="NZ_BAABGM010000017.1"/>
</dbReference>
<organism evidence="3 4">
    <name type="scientific">Fodinibacter luteus</name>
    <dbReference type="NCBI Taxonomy" id="552064"/>
    <lineage>
        <taxon>Bacteria</taxon>
        <taxon>Bacillati</taxon>
        <taxon>Actinomycetota</taxon>
        <taxon>Actinomycetes</taxon>
        <taxon>Micrococcales</taxon>
        <taxon>Intrasporangiaceae</taxon>
        <taxon>Fodinibacter (ex Wang et al. 2009)</taxon>
    </lineage>
</organism>
<feature type="transmembrane region" description="Helical" evidence="2">
    <location>
        <begin position="87"/>
        <end position="108"/>
    </location>
</feature>
<dbReference type="EMBL" id="BAABGM010000017">
    <property type="protein sequence ID" value="GAA4409627.1"/>
    <property type="molecule type" value="Genomic_DNA"/>
</dbReference>
<name>A0ABP8KLV3_9MICO</name>
<keyword evidence="4" id="KW-1185">Reference proteome</keyword>
<gene>
    <name evidence="3" type="ORF">GCM10023168_28530</name>
</gene>
<evidence type="ECO:0000256" key="2">
    <source>
        <dbReference type="SAM" id="Phobius"/>
    </source>
</evidence>
<protein>
    <recommendedName>
        <fullName evidence="5">DUF4386 family protein</fullName>
    </recommendedName>
</protein>
<sequence length="246" mass="24856">MSPSTTPISTSTTTRGPVSRWAGDVAGPSPEATGSQPRPGNGVRGLAAAMVAGPIAMTAWFLVEPAVLPREEPTVFLASVAAAPGRYLLATVFLALAGALAIPAALGVGRLLRPRMPRTAALLVATMSLSGLGLWAQAGFRSFVVSMVLDGTVPASAVESYTAFQDNGLFAALVVPALALGAISTMVWIGALLRTRLAPLWVPAALLIGAVLASGEFPDVVTIGGAALTAGANVALARILLRGPRG</sequence>
<comment type="caution">
    <text evidence="3">The sequence shown here is derived from an EMBL/GenBank/DDBJ whole genome shotgun (WGS) entry which is preliminary data.</text>
</comment>
<dbReference type="Proteomes" id="UP001500945">
    <property type="component" value="Unassembled WGS sequence"/>
</dbReference>
<feature type="transmembrane region" description="Helical" evidence="2">
    <location>
        <begin position="169"/>
        <end position="190"/>
    </location>
</feature>
<keyword evidence="2" id="KW-1133">Transmembrane helix</keyword>
<evidence type="ECO:0008006" key="5">
    <source>
        <dbReference type="Google" id="ProtNLM"/>
    </source>
</evidence>
<keyword evidence="2" id="KW-0472">Membrane</keyword>
<accession>A0ABP8KLV3</accession>